<evidence type="ECO:0000313" key="1">
    <source>
        <dbReference type="EMBL" id="ARS64412.1"/>
    </source>
</evidence>
<organism evidence="1 2">
    <name type="scientific">Candidatus Nitrosomarinus catalinensis</name>
    <dbReference type="NCBI Taxonomy" id="1898749"/>
    <lineage>
        <taxon>Archaea</taxon>
        <taxon>Nitrososphaerota</taxon>
        <taxon>Nitrososphaeria</taxon>
        <taxon>Nitrosopumilales</taxon>
        <taxon>Nitrosopumilaceae</taxon>
        <taxon>Candidatus Nitrosomarinus</taxon>
    </lineage>
</organism>
<name>A0A2Z2HK01_9ARCH</name>
<sequence length="124" mass="14667">MVTYVEYLKSILNRIVESYNTLEAIEDKPGDLKKIEKEMLKINGFVRVISNKIETEKIPLADFKITKKKFAEYLVTYSFEKEIETMAPLYSNDVNRIKNMRLKILESLKNNNMMNNIQELLERL</sequence>
<keyword evidence="2" id="KW-1185">Reference proteome</keyword>
<dbReference type="OrthoDB" id="4894at2157"/>
<reference evidence="1 2" key="1">
    <citation type="journal article" date="2017" name="Environ. Microbiol.">
        <title>Genome and epigenome of a novel marine Thaumarchaeota strain suggest viral infection, phosphorothioation DNA modification and multiple restriction systems.</title>
        <authorList>
            <person name="Ahlgren N.A."/>
            <person name="Chen Y."/>
            <person name="Needham D.M."/>
            <person name="Parada A.E."/>
            <person name="Sachdeva R."/>
            <person name="Trinh V."/>
            <person name="Chen T."/>
            <person name="Fuhrman J.A."/>
        </authorList>
    </citation>
    <scope>NUCLEOTIDE SEQUENCE [LARGE SCALE GENOMIC DNA]</scope>
    <source>
        <strain evidence="1 2">SPOT01</strain>
    </source>
</reference>
<evidence type="ECO:0000313" key="2">
    <source>
        <dbReference type="Proteomes" id="UP000249949"/>
    </source>
</evidence>
<dbReference type="KEGG" id="nct:NMSP_0792"/>
<dbReference type="GeneID" id="32901268"/>
<protein>
    <submittedName>
        <fullName evidence="1">Uncharacterized protein</fullName>
    </submittedName>
</protein>
<gene>
    <name evidence="1" type="ORF">NMSP_0792</name>
</gene>
<dbReference type="Proteomes" id="UP000249949">
    <property type="component" value="Chromosome"/>
</dbReference>
<proteinExistence type="predicted"/>
<dbReference type="EMBL" id="CP021324">
    <property type="protein sequence ID" value="ARS64412.1"/>
    <property type="molecule type" value="Genomic_DNA"/>
</dbReference>
<accession>A0A2Z2HK01</accession>
<dbReference type="AlphaFoldDB" id="A0A2Z2HK01"/>
<dbReference type="RefSeq" id="WP_086907529.1">
    <property type="nucleotide sequence ID" value="NZ_CP021324.1"/>
</dbReference>